<evidence type="ECO:0000313" key="2">
    <source>
        <dbReference type="EMBL" id="SEQ19829.1"/>
    </source>
</evidence>
<proteinExistence type="predicted"/>
<keyword evidence="1" id="KW-0812">Transmembrane</keyword>
<accession>A0A1H9E265</accession>
<keyword evidence="3" id="KW-1185">Reference proteome</keyword>
<dbReference type="AlphaFoldDB" id="A0A1H9E265"/>
<organism evidence="2 3">
    <name type="scientific">Ignavigranum ruoffiae</name>
    <dbReference type="NCBI Taxonomy" id="89093"/>
    <lineage>
        <taxon>Bacteria</taxon>
        <taxon>Bacillati</taxon>
        <taxon>Bacillota</taxon>
        <taxon>Bacilli</taxon>
        <taxon>Lactobacillales</taxon>
        <taxon>Aerococcaceae</taxon>
        <taxon>Ignavigranum</taxon>
    </lineage>
</organism>
<keyword evidence="1" id="KW-0472">Membrane</keyword>
<dbReference type="Pfam" id="PF11772">
    <property type="entry name" value="EpuA"/>
    <property type="match status" value="1"/>
</dbReference>
<sequence length="65" mass="7547">MEDTYLKESTLLRGLKVLVKFLVFLLLVILCFIIGLFIGYSVIGGGPYWEVLNQETWQHIINFIK</sequence>
<name>A0A1H9E265_9LACT</name>
<evidence type="ECO:0000256" key="1">
    <source>
        <dbReference type="SAM" id="Phobius"/>
    </source>
</evidence>
<dbReference type="InterPro" id="IPR024596">
    <property type="entry name" value="RNApol_su_b/EpuA"/>
</dbReference>
<keyword evidence="1" id="KW-1133">Transmembrane helix</keyword>
<keyword evidence="2" id="KW-0804">Transcription</keyword>
<feature type="transmembrane region" description="Helical" evidence="1">
    <location>
        <begin position="21"/>
        <end position="43"/>
    </location>
</feature>
<reference evidence="2 3" key="1">
    <citation type="submission" date="2016-10" db="EMBL/GenBank/DDBJ databases">
        <authorList>
            <person name="de Groot N.N."/>
        </authorList>
    </citation>
    <scope>NUCLEOTIDE SEQUENCE [LARGE SCALE GENOMIC DNA]</scope>
    <source>
        <strain evidence="2 3">DSM 15695</strain>
    </source>
</reference>
<dbReference type="RefSeq" id="WP_092571896.1">
    <property type="nucleotide sequence ID" value="NZ_CALUDV010000010.1"/>
</dbReference>
<evidence type="ECO:0000313" key="3">
    <source>
        <dbReference type="Proteomes" id="UP000198833"/>
    </source>
</evidence>
<dbReference type="STRING" id="89093.SAMN04488558_10680"/>
<gene>
    <name evidence="2" type="ORF">SAMN04488558_10680</name>
</gene>
<keyword evidence="2" id="KW-0240">DNA-directed RNA polymerase</keyword>
<protein>
    <submittedName>
        <fullName evidence="2">DNA-directed RNA polymerase subunit beta</fullName>
    </submittedName>
</protein>
<dbReference type="GO" id="GO:0000428">
    <property type="term" value="C:DNA-directed RNA polymerase complex"/>
    <property type="evidence" value="ECO:0007669"/>
    <property type="project" value="UniProtKB-KW"/>
</dbReference>
<dbReference type="EMBL" id="FOEN01000006">
    <property type="protein sequence ID" value="SEQ19829.1"/>
    <property type="molecule type" value="Genomic_DNA"/>
</dbReference>
<dbReference type="Proteomes" id="UP000198833">
    <property type="component" value="Unassembled WGS sequence"/>
</dbReference>